<dbReference type="CDD" id="cd07812">
    <property type="entry name" value="SRPBCC"/>
    <property type="match status" value="1"/>
</dbReference>
<proteinExistence type="predicted"/>
<dbReference type="InterPro" id="IPR019587">
    <property type="entry name" value="Polyketide_cyclase/dehydratase"/>
</dbReference>
<name>A0A928TU05_UNCKA</name>
<dbReference type="Proteomes" id="UP000710385">
    <property type="component" value="Unassembled WGS sequence"/>
</dbReference>
<sequence>MPSRHFARQYEDRAFIPADPSDVFAYVDDPARLSSHMNTSSWMMGGGRMSTRVDAERGRKIGSRIRMKGNVFGMTLSLDEVITHREPPREKSWETVGTPALLVIGHYRMNVKITPKKNGSTLRASIEYDLPIKHAWLGKLLGGYYAAWCVQQIVKDTRKHFAMPA</sequence>
<accession>A0A928TU05</accession>
<gene>
    <name evidence="1" type="ORF">HS096_00560</name>
</gene>
<protein>
    <submittedName>
        <fullName evidence="1">SRPBCC family protein</fullName>
    </submittedName>
</protein>
<dbReference type="Pfam" id="PF10604">
    <property type="entry name" value="Polyketide_cyc2"/>
    <property type="match status" value="1"/>
</dbReference>
<dbReference type="EMBL" id="JABTTY010000001">
    <property type="protein sequence ID" value="MBE7524880.1"/>
    <property type="molecule type" value="Genomic_DNA"/>
</dbReference>
<dbReference type="InterPro" id="IPR023393">
    <property type="entry name" value="START-like_dom_sf"/>
</dbReference>
<evidence type="ECO:0000313" key="1">
    <source>
        <dbReference type="EMBL" id="MBE7524880.1"/>
    </source>
</evidence>
<dbReference type="Gene3D" id="3.30.530.20">
    <property type="match status" value="1"/>
</dbReference>
<reference evidence="1" key="1">
    <citation type="submission" date="2020-05" db="EMBL/GenBank/DDBJ databases">
        <title>High-Quality Genomes of Partial-Nitritation/Anammox System by Hierarchical Clustering Based Hybrid Assembly.</title>
        <authorList>
            <person name="Liu L."/>
            <person name="Wang Y."/>
            <person name="Che Y."/>
            <person name="Chen Y."/>
            <person name="Xia Y."/>
            <person name="Luo R."/>
            <person name="Cheng S.H."/>
            <person name="Zheng C."/>
            <person name="Zhang T."/>
        </authorList>
    </citation>
    <scope>NUCLEOTIDE SEQUENCE</scope>
    <source>
        <strain evidence="1">H1_PAT1</strain>
    </source>
</reference>
<evidence type="ECO:0000313" key="2">
    <source>
        <dbReference type="Proteomes" id="UP000710385"/>
    </source>
</evidence>
<dbReference type="SUPFAM" id="SSF55961">
    <property type="entry name" value="Bet v1-like"/>
    <property type="match status" value="1"/>
</dbReference>
<dbReference type="AlphaFoldDB" id="A0A928TU05"/>
<comment type="caution">
    <text evidence="1">The sequence shown here is derived from an EMBL/GenBank/DDBJ whole genome shotgun (WGS) entry which is preliminary data.</text>
</comment>
<organism evidence="1 2">
    <name type="scientific">candidate division WWE3 bacterium</name>
    <dbReference type="NCBI Taxonomy" id="2053526"/>
    <lineage>
        <taxon>Bacteria</taxon>
        <taxon>Katanobacteria</taxon>
    </lineage>
</organism>